<dbReference type="SUPFAM" id="SSF48537">
    <property type="entry name" value="Phospholipase C/P1 nuclease"/>
    <property type="match status" value="1"/>
</dbReference>
<dbReference type="InterPro" id="IPR008947">
    <property type="entry name" value="PLipase_C/P1_nuclease_dom_sf"/>
</dbReference>
<keyword evidence="6" id="KW-0325">Glycoprotein</keyword>
<dbReference type="PANTHER" id="PTHR33146">
    <property type="entry name" value="ENDONUCLEASE 4"/>
    <property type="match status" value="1"/>
</dbReference>
<name>A0ABY3XG05_9GAMM</name>
<keyword evidence="2" id="KW-0479">Metal-binding</keyword>
<keyword evidence="4" id="KW-0378">Hydrolase</keyword>
<evidence type="ECO:0000313" key="9">
    <source>
        <dbReference type="Proteomes" id="UP000829194"/>
    </source>
</evidence>
<keyword evidence="7" id="KW-0732">Signal</keyword>
<accession>A0ABY3XG05</accession>
<evidence type="ECO:0000256" key="5">
    <source>
        <dbReference type="ARBA" id="ARBA00023157"/>
    </source>
</evidence>
<evidence type="ECO:0000313" key="8">
    <source>
        <dbReference type="EMBL" id="UNP30560.1"/>
    </source>
</evidence>
<protein>
    <submittedName>
        <fullName evidence="8">S1/P1 nuclease</fullName>
    </submittedName>
</protein>
<reference evidence="8 9" key="1">
    <citation type="submission" date="2022-03" db="EMBL/GenBank/DDBJ databases">
        <title>Complete genome sequence of Lysobacter capsici VKM B-2533 and Lysobacter gummosus 10.1.1, promising sources of lytic agents.</title>
        <authorList>
            <person name="Tarlachkov S.V."/>
            <person name="Kudryakova I.V."/>
            <person name="Afoshin A.S."/>
            <person name="Leontyevskaya E.A."/>
            <person name="Leontyevskaya N.V."/>
        </authorList>
    </citation>
    <scope>NUCLEOTIDE SEQUENCE [LARGE SCALE GENOMIC DNA]</scope>
    <source>
        <strain evidence="8 9">10.1.1</strain>
    </source>
</reference>
<dbReference type="Proteomes" id="UP000829194">
    <property type="component" value="Chromosome"/>
</dbReference>
<keyword evidence="1" id="KW-0540">Nuclease</keyword>
<evidence type="ECO:0000256" key="2">
    <source>
        <dbReference type="ARBA" id="ARBA00022723"/>
    </source>
</evidence>
<dbReference type="EMBL" id="CP093547">
    <property type="protein sequence ID" value="UNP30560.1"/>
    <property type="molecule type" value="Genomic_DNA"/>
</dbReference>
<evidence type="ECO:0000256" key="4">
    <source>
        <dbReference type="ARBA" id="ARBA00022801"/>
    </source>
</evidence>
<keyword evidence="9" id="KW-1185">Reference proteome</keyword>
<keyword evidence="3" id="KW-0255">Endonuclease</keyword>
<dbReference type="CDD" id="cd11010">
    <property type="entry name" value="S1-P1_nuclease"/>
    <property type="match status" value="1"/>
</dbReference>
<sequence>MKNTRLPVRNPLRALAALLLALPLNALAWGPQGHRLVAELAWEGMTPAARAEAGKLLAGEPDPTLPGIANWADELRAHDPDLGKRSSKWHYVNLAEDECHYDAARDCPNGNCAVAAIAAQTAILADRSKSQADRLQALKFVVHLVGDVHQPLHAGYARDKGGNDFQLAIPGEPERPGGYGGNLHSLWDSSLLNTRKRNDAAYLAELRKIAVPTVTGAGLPADAAGWAEDSCKLMLQPGFYPPTHKLEPGYVATWRPLAETQLRLGGEHLAEVLNAALAPGR</sequence>
<dbReference type="RefSeq" id="WP_057945270.1">
    <property type="nucleotide sequence ID" value="NZ_CP011131.1"/>
</dbReference>
<proteinExistence type="predicted"/>
<feature type="chain" id="PRO_5047154132" evidence="7">
    <location>
        <begin position="29"/>
        <end position="281"/>
    </location>
</feature>
<dbReference type="PANTHER" id="PTHR33146:SF26">
    <property type="entry name" value="ENDONUCLEASE 4"/>
    <property type="match status" value="1"/>
</dbReference>
<feature type="signal peptide" evidence="7">
    <location>
        <begin position="1"/>
        <end position="28"/>
    </location>
</feature>
<evidence type="ECO:0000256" key="6">
    <source>
        <dbReference type="ARBA" id="ARBA00023180"/>
    </source>
</evidence>
<dbReference type="Gene3D" id="1.10.575.10">
    <property type="entry name" value="P1 Nuclease"/>
    <property type="match status" value="1"/>
</dbReference>
<evidence type="ECO:0000256" key="1">
    <source>
        <dbReference type="ARBA" id="ARBA00022722"/>
    </source>
</evidence>
<gene>
    <name evidence="8" type="ORF">MOV92_04630</name>
</gene>
<dbReference type="Pfam" id="PF02265">
    <property type="entry name" value="S1-P1_nuclease"/>
    <property type="match status" value="1"/>
</dbReference>
<evidence type="ECO:0000256" key="7">
    <source>
        <dbReference type="SAM" id="SignalP"/>
    </source>
</evidence>
<keyword evidence="5" id="KW-1015">Disulfide bond</keyword>
<dbReference type="InterPro" id="IPR003154">
    <property type="entry name" value="S1/P1nuclease"/>
</dbReference>
<organism evidence="8 9">
    <name type="scientific">Lysobacter gummosus</name>
    <dbReference type="NCBI Taxonomy" id="262324"/>
    <lineage>
        <taxon>Bacteria</taxon>
        <taxon>Pseudomonadati</taxon>
        <taxon>Pseudomonadota</taxon>
        <taxon>Gammaproteobacteria</taxon>
        <taxon>Lysobacterales</taxon>
        <taxon>Lysobacteraceae</taxon>
        <taxon>Lysobacter</taxon>
    </lineage>
</organism>
<evidence type="ECO:0000256" key="3">
    <source>
        <dbReference type="ARBA" id="ARBA00022759"/>
    </source>
</evidence>